<feature type="coiled-coil region" evidence="1">
    <location>
        <begin position="115"/>
        <end position="164"/>
    </location>
</feature>
<dbReference type="Proteomes" id="UP000078046">
    <property type="component" value="Unassembled WGS sequence"/>
</dbReference>
<dbReference type="EMBL" id="LWCA01001168">
    <property type="protein sequence ID" value="OAF65738.1"/>
    <property type="molecule type" value="Genomic_DNA"/>
</dbReference>
<accession>A0A177AUQ2</accession>
<sequence length="423" mass="48792">MKSLSLIFLIVAIIYVCTAKTVHHAGHKGGIRISSFLKRDETDLKDIENIKEDFDNDEDDDDGDEDEDDDDSDKDEDDDDDKDDDDDEDEDEDNDIDDELTRKLRSLKSLTKKIKKKTNKSVNKIKNNAKKAAKKAKKAAKKAKNQAKNLKNRTENKVKNLAILLNRRIVYSSARQFKRDAVNRDMCNEQEYETEHPYQMLKEINPEEFEEKKNHFVTLLSHCSEFFDNAAIHLGEFFENDISFEQFDEMVEKFIDSMEEMRDRYGPKFEEIYTRFMEFYVFNYKGCDSVTKEEAQNDECVREAMNEIFELFGSIDFGEPTCVMVPPTGDINVPEIGNVILNQLACFSREIADIAEYVANTTLPANVDDTIVLMVETLTQIYKVGLEIHEFQYILEQCDQTILNSEGNPSPEDLPEALDADSI</sequence>
<keyword evidence="5" id="KW-1185">Reference proteome</keyword>
<feature type="region of interest" description="Disordered" evidence="2">
    <location>
        <begin position="48"/>
        <end position="100"/>
    </location>
</feature>
<feature type="compositionally biased region" description="Acidic residues" evidence="2">
    <location>
        <begin position="54"/>
        <end position="98"/>
    </location>
</feature>
<keyword evidence="1" id="KW-0175">Coiled coil</keyword>
<dbReference type="InterPro" id="IPR016024">
    <property type="entry name" value="ARM-type_fold"/>
</dbReference>
<evidence type="ECO:0000313" key="4">
    <source>
        <dbReference type="EMBL" id="OAF65738.1"/>
    </source>
</evidence>
<protein>
    <submittedName>
        <fullName evidence="4">Uncharacterized protein</fullName>
    </submittedName>
</protein>
<evidence type="ECO:0000256" key="2">
    <source>
        <dbReference type="SAM" id="MobiDB-lite"/>
    </source>
</evidence>
<dbReference type="AlphaFoldDB" id="A0A177AUQ2"/>
<evidence type="ECO:0000256" key="3">
    <source>
        <dbReference type="SAM" id="SignalP"/>
    </source>
</evidence>
<name>A0A177AUQ2_9BILA</name>
<comment type="caution">
    <text evidence="4">The sequence shown here is derived from an EMBL/GenBank/DDBJ whole genome shotgun (WGS) entry which is preliminary data.</text>
</comment>
<dbReference type="SUPFAM" id="SSF48371">
    <property type="entry name" value="ARM repeat"/>
    <property type="match status" value="1"/>
</dbReference>
<feature type="compositionally biased region" description="Acidic residues" evidence="2">
    <location>
        <begin position="413"/>
        <end position="423"/>
    </location>
</feature>
<keyword evidence="3" id="KW-0732">Signal</keyword>
<evidence type="ECO:0000256" key="1">
    <source>
        <dbReference type="SAM" id="Coils"/>
    </source>
</evidence>
<organism evidence="4 5">
    <name type="scientific">Intoshia linei</name>
    <dbReference type="NCBI Taxonomy" id="1819745"/>
    <lineage>
        <taxon>Eukaryota</taxon>
        <taxon>Metazoa</taxon>
        <taxon>Spiralia</taxon>
        <taxon>Lophotrochozoa</taxon>
        <taxon>Mesozoa</taxon>
        <taxon>Orthonectida</taxon>
        <taxon>Rhopaluridae</taxon>
        <taxon>Intoshia</taxon>
    </lineage>
</organism>
<feature type="region of interest" description="Disordered" evidence="2">
    <location>
        <begin position="404"/>
        <end position="423"/>
    </location>
</feature>
<reference evidence="4 5" key="1">
    <citation type="submission" date="2016-04" db="EMBL/GenBank/DDBJ databases">
        <title>The genome of Intoshia linei affirms orthonectids as highly simplified spiralians.</title>
        <authorList>
            <person name="Mikhailov K.V."/>
            <person name="Slusarev G.S."/>
            <person name="Nikitin M.A."/>
            <person name="Logacheva M.D."/>
            <person name="Penin A."/>
            <person name="Aleoshin V."/>
            <person name="Panchin Y.V."/>
        </authorList>
    </citation>
    <scope>NUCLEOTIDE SEQUENCE [LARGE SCALE GENOMIC DNA]</scope>
    <source>
        <strain evidence="4">Intl2013</strain>
        <tissue evidence="4">Whole animal</tissue>
    </source>
</reference>
<gene>
    <name evidence="4" type="ORF">A3Q56_06554</name>
</gene>
<evidence type="ECO:0000313" key="5">
    <source>
        <dbReference type="Proteomes" id="UP000078046"/>
    </source>
</evidence>
<feature type="chain" id="PRO_5008056688" evidence="3">
    <location>
        <begin position="20"/>
        <end position="423"/>
    </location>
</feature>
<proteinExistence type="predicted"/>
<feature type="signal peptide" evidence="3">
    <location>
        <begin position="1"/>
        <end position="19"/>
    </location>
</feature>